<dbReference type="EMBL" id="CAJVCE010000014">
    <property type="protein sequence ID" value="CAG7650072.1"/>
    <property type="molecule type" value="Genomic_DNA"/>
</dbReference>
<dbReference type="EC" id="3.2.1.52" evidence="4"/>
<evidence type="ECO:0000256" key="1">
    <source>
        <dbReference type="ARBA" id="ARBA00005336"/>
    </source>
</evidence>
<dbReference type="PANTHER" id="PTHR30480:SF13">
    <property type="entry name" value="BETA-HEXOSAMINIDASE"/>
    <property type="match status" value="1"/>
</dbReference>
<feature type="domain" description="Glycoside hydrolase family 3 N-terminal" evidence="3">
    <location>
        <begin position="61"/>
        <end position="384"/>
    </location>
</feature>
<dbReference type="PANTHER" id="PTHR30480">
    <property type="entry name" value="BETA-HEXOSAMINIDASE-RELATED"/>
    <property type="match status" value="1"/>
</dbReference>
<dbReference type="InterPro" id="IPR019800">
    <property type="entry name" value="Glyco_hydro_3_AS"/>
</dbReference>
<dbReference type="NCBIfam" id="NF003740">
    <property type="entry name" value="PRK05337.1"/>
    <property type="match status" value="1"/>
</dbReference>
<accession>A0ABN7TT59</accession>
<evidence type="ECO:0000259" key="3">
    <source>
        <dbReference type="Pfam" id="PF00933"/>
    </source>
</evidence>
<dbReference type="RefSeq" id="WP_218100915.1">
    <property type="nucleotide sequence ID" value="NZ_CAJVCE010000014.1"/>
</dbReference>
<gene>
    <name evidence="4" type="primary">nagZ_2</name>
    <name evidence="4" type="ORF">PAECIP111802_04630</name>
</gene>
<protein>
    <submittedName>
        <fullName evidence="4">Beta-hexosaminidase</fullName>
        <ecNumber evidence="4">3.2.1.52</ecNumber>
    </submittedName>
</protein>
<organism evidence="4 5">
    <name type="scientific">Paenibacillus allorhizosphaerae</name>
    <dbReference type="NCBI Taxonomy" id="2849866"/>
    <lineage>
        <taxon>Bacteria</taxon>
        <taxon>Bacillati</taxon>
        <taxon>Bacillota</taxon>
        <taxon>Bacilli</taxon>
        <taxon>Bacillales</taxon>
        <taxon>Paenibacillaceae</taxon>
        <taxon>Paenibacillus</taxon>
    </lineage>
</organism>
<comment type="similarity">
    <text evidence="1">Belongs to the glycosyl hydrolase 3 family.</text>
</comment>
<reference evidence="4 5" key="1">
    <citation type="submission" date="2021-06" db="EMBL/GenBank/DDBJ databases">
        <authorList>
            <person name="Criscuolo A."/>
        </authorList>
    </citation>
    <scope>NUCLEOTIDE SEQUENCE [LARGE SCALE GENOMIC DNA]</scope>
    <source>
        <strain evidence="5">CIP 111802</strain>
    </source>
</reference>
<evidence type="ECO:0000313" key="5">
    <source>
        <dbReference type="Proteomes" id="UP000730618"/>
    </source>
</evidence>
<evidence type="ECO:0000256" key="2">
    <source>
        <dbReference type="SAM" id="MobiDB-lite"/>
    </source>
</evidence>
<dbReference type="GO" id="GO:0004563">
    <property type="term" value="F:beta-N-acetylhexosaminidase activity"/>
    <property type="evidence" value="ECO:0007669"/>
    <property type="project" value="UniProtKB-EC"/>
</dbReference>
<keyword evidence="5" id="KW-1185">Reference proteome</keyword>
<evidence type="ECO:0000313" key="4">
    <source>
        <dbReference type="EMBL" id="CAG7650072.1"/>
    </source>
</evidence>
<keyword evidence="4" id="KW-0378">Hydrolase</keyword>
<dbReference type="InterPro" id="IPR050226">
    <property type="entry name" value="NagZ_Beta-hexosaminidase"/>
</dbReference>
<sequence>MSNHRTGNRRNTYLLSVVLMAVLTAVSGCGKDKPPAPEGSGATIHTPQPEDSIKAQIAKMTLDEKIGQLLLVGLDGDELSEPVKELIVTYHVGGFILYKNNVKDGRQLQQLTGALKEANRAVSGIPLWMSVDEEGGRVTRMPDELVKIPSAQKIGKANKPEVSLQIGQTLGDMLSAYGLNMDFAPVLDVNSNPNNPVIGDRSFGNNAELVGKLGMQTMKGLQSRNVIPVVKHFPGHGDTSVDSHVGLPIVNHDLDRLRSLELKPFGEAVRAGADAVMVAHILLPKLDSAAPASFSKAVVTDLLRKEMGFEGVVITDDLTMGAVVQHYDLAKAAVQSIAAGSDVLLVGHGREQELSVFRAVKDAAQAGTLPMQRIEESVYRILTLKQRYRLTDNQIPQADPAALNSRIRSVLGLLEAGASSGLKK</sequence>
<dbReference type="Proteomes" id="UP000730618">
    <property type="component" value="Unassembled WGS sequence"/>
</dbReference>
<proteinExistence type="inferred from homology"/>
<comment type="caution">
    <text evidence="4">The sequence shown here is derived from an EMBL/GenBank/DDBJ whole genome shotgun (WGS) entry which is preliminary data.</text>
</comment>
<feature type="region of interest" description="Disordered" evidence="2">
    <location>
        <begin position="30"/>
        <end position="50"/>
    </location>
</feature>
<dbReference type="InterPro" id="IPR001764">
    <property type="entry name" value="Glyco_hydro_3_N"/>
</dbReference>
<keyword evidence="4" id="KW-0326">Glycosidase</keyword>
<dbReference type="Pfam" id="PF00933">
    <property type="entry name" value="Glyco_hydro_3"/>
    <property type="match status" value="1"/>
</dbReference>
<dbReference type="PROSITE" id="PS51257">
    <property type="entry name" value="PROKAR_LIPOPROTEIN"/>
    <property type="match status" value="1"/>
</dbReference>
<dbReference type="PROSITE" id="PS00775">
    <property type="entry name" value="GLYCOSYL_HYDROL_F3"/>
    <property type="match status" value="1"/>
</dbReference>
<name>A0ABN7TT59_9BACL</name>